<name>A0A6M3KLS2_9ZZZZ</name>
<evidence type="ECO:0000313" key="1">
    <source>
        <dbReference type="EMBL" id="QJA82832.1"/>
    </source>
</evidence>
<dbReference type="AlphaFoldDB" id="A0A6M3KLS2"/>
<proteinExistence type="predicted"/>
<protein>
    <submittedName>
        <fullName evidence="1">Uncharacterized protein</fullName>
    </submittedName>
</protein>
<accession>A0A6M3KLS2</accession>
<reference evidence="1" key="1">
    <citation type="submission" date="2020-03" db="EMBL/GenBank/DDBJ databases">
        <title>The deep terrestrial virosphere.</title>
        <authorList>
            <person name="Holmfeldt K."/>
            <person name="Nilsson E."/>
            <person name="Simone D."/>
            <person name="Lopez-Fernandez M."/>
            <person name="Wu X."/>
            <person name="de Brujin I."/>
            <person name="Lundin D."/>
            <person name="Andersson A."/>
            <person name="Bertilsson S."/>
            <person name="Dopson M."/>
        </authorList>
    </citation>
    <scope>NUCLEOTIDE SEQUENCE</scope>
    <source>
        <strain evidence="1">MM415A00367</strain>
        <strain evidence="2">MM415B02168</strain>
    </source>
</reference>
<dbReference type="EMBL" id="MT142599">
    <property type="protein sequence ID" value="QJA85856.1"/>
    <property type="molecule type" value="Genomic_DNA"/>
</dbReference>
<organism evidence="1">
    <name type="scientific">viral metagenome</name>
    <dbReference type="NCBI Taxonomy" id="1070528"/>
    <lineage>
        <taxon>unclassified sequences</taxon>
        <taxon>metagenomes</taxon>
        <taxon>organismal metagenomes</taxon>
    </lineage>
</organism>
<dbReference type="EMBL" id="MT142497">
    <property type="protein sequence ID" value="QJA82832.1"/>
    <property type="molecule type" value="Genomic_DNA"/>
</dbReference>
<evidence type="ECO:0000313" key="2">
    <source>
        <dbReference type="EMBL" id="QJA85856.1"/>
    </source>
</evidence>
<gene>
    <name evidence="1" type="ORF">MM415A00367_0020</name>
    <name evidence="2" type="ORF">MM415B02168_0002</name>
</gene>
<sequence length="383" mass="41858">MTVGICPHGEFELEEGCPQCIAERLVIAEEFDGLNAEGLTLAKPNIVKVQYYSETTGELSPREYTYYSADPLKVGDIVIVPVRDTTGKAKVSAIDVPEAEISAFKDKVKMIPAGSIRTSPATKPPEVELPVGGLAEAARAAGAEVHAVAFENIAKNLGLIPGTDKIEQEVDTKINLCDTCTLRNDYPMCCSPDIIFGDGVGNDNIIKCGKYENGEAKPCTIPFNVLITPEPETALALRPGEDIEEQINAVVEAREKAREANCLRVASYNKWVEANQQLLDNETEAKQICGKEETTLREMAVETYLKTLDKAVAPGVGIRVMTKLDYDAKEAMEWAVKHELALKLDTAKFEKIAKTENIPFVTISEEPTATIAAELNRITIRKE</sequence>